<dbReference type="Proteomes" id="UP000030758">
    <property type="component" value="Unassembled WGS sequence"/>
</dbReference>
<feature type="non-terminal residue" evidence="2">
    <location>
        <position position="64"/>
    </location>
</feature>
<feature type="compositionally biased region" description="Polar residues" evidence="1">
    <location>
        <begin position="40"/>
        <end position="51"/>
    </location>
</feature>
<evidence type="ECO:0000256" key="1">
    <source>
        <dbReference type="SAM" id="MobiDB-lite"/>
    </source>
</evidence>
<organism evidence="2">
    <name type="scientific">Trichuris suis</name>
    <name type="common">pig whipworm</name>
    <dbReference type="NCBI Taxonomy" id="68888"/>
    <lineage>
        <taxon>Eukaryota</taxon>
        <taxon>Metazoa</taxon>
        <taxon>Ecdysozoa</taxon>
        <taxon>Nematoda</taxon>
        <taxon>Enoplea</taxon>
        <taxon>Dorylaimia</taxon>
        <taxon>Trichinellida</taxon>
        <taxon>Trichuridae</taxon>
        <taxon>Trichuris</taxon>
    </lineage>
</organism>
<feature type="region of interest" description="Disordered" evidence="1">
    <location>
        <begin position="36"/>
        <end position="64"/>
    </location>
</feature>
<sequence length="64" mass="6758">WAANRSTAKAAVRASLILPTSFRSSLANCWYTAGAPPVSRSGSTRAMSTMPHNSQTSSNFSSHS</sequence>
<feature type="compositionally biased region" description="Low complexity" evidence="1">
    <location>
        <begin position="52"/>
        <end position="64"/>
    </location>
</feature>
<proteinExistence type="predicted"/>
<accession>A0A085MW98</accession>
<feature type="non-terminal residue" evidence="2">
    <location>
        <position position="1"/>
    </location>
</feature>
<gene>
    <name evidence="2" type="ORF">M514_14414</name>
</gene>
<reference evidence="2" key="1">
    <citation type="journal article" date="2014" name="Nat. Genet.">
        <title>Genome and transcriptome of the porcine whipworm Trichuris suis.</title>
        <authorList>
            <person name="Jex A.R."/>
            <person name="Nejsum P."/>
            <person name="Schwarz E.M."/>
            <person name="Hu L."/>
            <person name="Young N.D."/>
            <person name="Hall R.S."/>
            <person name="Korhonen P.K."/>
            <person name="Liao S."/>
            <person name="Thamsborg S."/>
            <person name="Xia J."/>
            <person name="Xu P."/>
            <person name="Wang S."/>
            <person name="Scheerlinck J.P."/>
            <person name="Hofmann A."/>
            <person name="Sternberg P.W."/>
            <person name="Wang J."/>
            <person name="Gasser R.B."/>
        </authorList>
    </citation>
    <scope>NUCLEOTIDE SEQUENCE [LARGE SCALE GENOMIC DNA]</scope>
    <source>
        <strain evidence="2">DCEP-RM93F</strain>
    </source>
</reference>
<protein>
    <submittedName>
        <fullName evidence="2">Uncharacterized protein</fullName>
    </submittedName>
</protein>
<name>A0A085MW98_9BILA</name>
<evidence type="ECO:0000313" key="2">
    <source>
        <dbReference type="EMBL" id="KFD61494.1"/>
    </source>
</evidence>
<dbReference type="EMBL" id="KL367621">
    <property type="protein sequence ID" value="KFD61494.1"/>
    <property type="molecule type" value="Genomic_DNA"/>
</dbReference>
<dbReference type="AlphaFoldDB" id="A0A085MW98"/>